<dbReference type="EMBL" id="RAQJ01000003">
    <property type="protein sequence ID" value="RKE94661.1"/>
    <property type="molecule type" value="Genomic_DNA"/>
</dbReference>
<organism evidence="1 2">
    <name type="scientific">Ichthyenterobacterium magnum</name>
    <dbReference type="NCBI Taxonomy" id="1230530"/>
    <lineage>
        <taxon>Bacteria</taxon>
        <taxon>Pseudomonadati</taxon>
        <taxon>Bacteroidota</taxon>
        <taxon>Flavobacteriia</taxon>
        <taxon>Flavobacteriales</taxon>
        <taxon>Flavobacteriaceae</taxon>
        <taxon>Ichthyenterobacterium</taxon>
    </lineage>
</organism>
<evidence type="ECO:0000313" key="1">
    <source>
        <dbReference type="EMBL" id="RKE94661.1"/>
    </source>
</evidence>
<name>A0A420DKD2_9FLAO</name>
<comment type="caution">
    <text evidence="1">The sequence shown here is derived from an EMBL/GenBank/DDBJ whole genome shotgun (WGS) entry which is preliminary data.</text>
</comment>
<accession>A0A420DKD2</accession>
<dbReference type="Proteomes" id="UP000284892">
    <property type="component" value="Unassembled WGS sequence"/>
</dbReference>
<sequence>MQKNPIAKLRAGDEQGKSSSFRVYLIAVATKNNYYFGYIYPKQGVYGKKLFKI</sequence>
<dbReference type="AlphaFoldDB" id="A0A420DKD2"/>
<keyword evidence="2" id="KW-1185">Reference proteome</keyword>
<reference evidence="1 2" key="1">
    <citation type="submission" date="2018-09" db="EMBL/GenBank/DDBJ databases">
        <title>Genomic Encyclopedia of Archaeal and Bacterial Type Strains, Phase II (KMG-II): from individual species to whole genera.</title>
        <authorList>
            <person name="Goeker M."/>
        </authorList>
    </citation>
    <scope>NUCLEOTIDE SEQUENCE [LARGE SCALE GENOMIC DNA]</scope>
    <source>
        <strain evidence="1 2">DSM 26283</strain>
    </source>
</reference>
<gene>
    <name evidence="1" type="ORF">BXY80_1669</name>
</gene>
<proteinExistence type="predicted"/>
<evidence type="ECO:0000313" key="2">
    <source>
        <dbReference type="Proteomes" id="UP000284892"/>
    </source>
</evidence>
<dbReference type="RefSeq" id="WP_162843290.1">
    <property type="nucleotide sequence ID" value="NZ_RAQJ01000003.1"/>
</dbReference>
<protein>
    <submittedName>
        <fullName evidence="1">Uncharacterized protein</fullName>
    </submittedName>
</protein>